<feature type="signal peptide" evidence="2">
    <location>
        <begin position="1"/>
        <end position="31"/>
    </location>
</feature>
<feature type="transmembrane region" description="Helical" evidence="1">
    <location>
        <begin position="316"/>
        <end position="339"/>
    </location>
</feature>
<sequence length="357" mass="39422">MKKRKIGISKWFIALILAAALLFGSVPAAYASGEPEQVTFAVSAVLPENQINETVSYFDLRMQPEEEQDLAVTVYNQGTKEIKVRAEAISASTNANGIIDYKTPDKKDETLKIPFSEIAEVKTPVLTIPAGGEKTAYIHVSMPRSLYDGTVLGGIVLTQEKEPEAAEETKQGVVIQNEYSYVVGIKLSETDVEVLPEFEPVEAVPGIENYHAAVTHYIRNREAAIAKDISLAIEVFRDGKQEAVKTSAATVDMAPNSVLPYPILWEEELQPGKYVSHVEMEMDGRTWEMDMPFEITAQAAQEIATGSVDTEPGLPWWGILLIVLVIVLIVILLLLLAAVKRKKRNDPDENTRAGRRK</sequence>
<feature type="domain" description="WxL Interacting Protein host binding" evidence="4">
    <location>
        <begin position="170"/>
        <end position="304"/>
    </location>
</feature>
<dbReference type="AlphaFoldDB" id="A0AAU8AAW5"/>
<dbReference type="RefSeq" id="WP_353423937.1">
    <property type="nucleotide sequence ID" value="NZ_CP117826.1"/>
</dbReference>
<feature type="chain" id="PRO_5043661256" evidence="2">
    <location>
        <begin position="32"/>
        <end position="357"/>
    </location>
</feature>
<keyword evidence="1" id="KW-0812">Transmembrane</keyword>
<dbReference type="Pfam" id="PF11797">
    <property type="entry name" value="WxLIP_HBD"/>
    <property type="match status" value="1"/>
</dbReference>
<evidence type="ECO:0000259" key="3">
    <source>
        <dbReference type="Pfam" id="PF06030"/>
    </source>
</evidence>
<reference evidence="5" key="1">
    <citation type="submission" date="2023-02" db="EMBL/GenBank/DDBJ databases">
        <title>Gut commensal Christensenella minuta modulates host metabolism via a new class of secondary bile acids.</title>
        <authorList>
            <person name="Liu C."/>
        </authorList>
    </citation>
    <scope>NUCLEOTIDE SEQUENCE</scope>
    <source>
        <strain evidence="5">CA70</strain>
    </source>
</reference>
<proteinExistence type="predicted"/>
<accession>A0AAU8AAW5</accession>
<name>A0AAU8AAW5_9FIRM</name>
<protein>
    <submittedName>
        <fullName evidence="5">DUF916 and DUF3324 domain-containing protein</fullName>
    </submittedName>
</protein>
<feature type="domain" description="WxL Interacting Protein peptidoglycan binding" evidence="3">
    <location>
        <begin position="40"/>
        <end position="158"/>
    </location>
</feature>
<dbReference type="EMBL" id="CP117826">
    <property type="protein sequence ID" value="XCC63253.1"/>
    <property type="molecule type" value="Genomic_DNA"/>
</dbReference>
<evidence type="ECO:0000259" key="4">
    <source>
        <dbReference type="Pfam" id="PF11797"/>
    </source>
</evidence>
<evidence type="ECO:0000313" key="5">
    <source>
        <dbReference type="EMBL" id="XCC63253.1"/>
    </source>
</evidence>
<keyword evidence="2" id="KW-0732">Signal</keyword>
<keyword evidence="1" id="KW-0472">Membrane</keyword>
<organism evidence="5">
    <name type="scientific">Christensenella massiliensis</name>
    <dbReference type="NCBI Taxonomy" id="1805714"/>
    <lineage>
        <taxon>Bacteria</taxon>
        <taxon>Bacillati</taxon>
        <taxon>Bacillota</taxon>
        <taxon>Clostridia</taxon>
        <taxon>Christensenellales</taxon>
        <taxon>Christensenellaceae</taxon>
        <taxon>Christensenella</taxon>
    </lineage>
</organism>
<dbReference type="Pfam" id="PF06030">
    <property type="entry name" value="WxLIP_PGBD"/>
    <property type="match status" value="1"/>
</dbReference>
<evidence type="ECO:0000256" key="1">
    <source>
        <dbReference type="SAM" id="Phobius"/>
    </source>
</evidence>
<keyword evidence="1" id="KW-1133">Transmembrane helix</keyword>
<evidence type="ECO:0000256" key="2">
    <source>
        <dbReference type="SAM" id="SignalP"/>
    </source>
</evidence>
<dbReference type="InterPro" id="IPR010317">
    <property type="entry name" value="WxLIP_PGBD"/>
</dbReference>
<gene>
    <name evidence="5" type="ORF">PUP29_04895</name>
</gene>
<dbReference type="InterPro" id="IPR021759">
    <property type="entry name" value="WxLIP_HBD"/>
</dbReference>